<evidence type="ECO:0000313" key="2">
    <source>
        <dbReference type="Proteomes" id="UP000198569"/>
    </source>
</evidence>
<protein>
    <submittedName>
        <fullName evidence="1">Uncharacterized protein</fullName>
    </submittedName>
</protein>
<proteinExistence type="predicted"/>
<name>A0A1H2Z320_9FLAO</name>
<dbReference type="AlphaFoldDB" id="A0A1H2Z320"/>
<dbReference type="Proteomes" id="UP000198569">
    <property type="component" value="Unassembled WGS sequence"/>
</dbReference>
<reference evidence="2" key="1">
    <citation type="submission" date="2016-10" db="EMBL/GenBank/DDBJ databases">
        <authorList>
            <person name="Varghese N."/>
            <person name="Submissions S."/>
        </authorList>
    </citation>
    <scope>NUCLEOTIDE SEQUENCE [LARGE SCALE GENOMIC DNA]</scope>
    <source>
        <strain evidence="2">DSM 15718</strain>
    </source>
</reference>
<dbReference type="EMBL" id="FNMV01000007">
    <property type="protein sequence ID" value="SDX11398.1"/>
    <property type="molecule type" value="Genomic_DNA"/>
</dbReference>
<sequence>MIVEYQIGVDVLGFPIYFRHEIYKGETNQSKFQPKPRKWLKVIQSIIKQH</sequence>
<dbReference type="RefSeq" id="WP_175513981.1">
    <property type="nucleotide sequence ID" value="NZ_FNMV01000007.1"/>
</dbReference>
<dbReference type="STRING" id="229203.SAMN05444338_10760"/>
<gene>
    <name evidence="1" type="ORF">SAMN05444338_10760</name>
</gene>
<accession>A0A1H2Z320</accession>
<organism evidence="1 2">
    <name type="scientific">Flavobacterium degerlachei</name>
    <dbReference type="NCBI Taxonomy" id="229203"/>
    <lineage>
        <taxon>Bacteria</taxon>
        <taxon>Pseudomonadati</taxon>
        <taxon>Bacteroidota</taxon>
        <taxon>Flavobacteriia</taxon>
        <taxon>Flavobacteriales</taxon>
        <taxon>Flavobacteriaceae</taxon>
        <taxon>Flavobacterium</taxon>
    </lineage>
</organism>
<evidence type="ECO:0000313" key="1">
    <source>
        <dbReference type="EMBL" id="SDX11398.1"/>
    </source>
</evidence>
<keyword evidence="2" id="KW-1185">Reference proteome</keyword>